<name>A0AAD6ZJ17_9AGAR</name>
<dbReference type="AlphaFoldDB" id="A0AAD6ZJ17"/>
<proteinExistence type="predicted"/>
<evidence type="ECO:0000313" key="2">
    <source>
        <dbReference type="Proteomes" id="UP001218218"/>
    </source>
</evidence>
<dbReference type="InterPro" id="IPR041078">
    <property type="entry name" value="Plavaka"/>
</dbReference>
<dbReference type="Pfam" id="PF18759">
    <property type="entry name" value="Plavaka"/>
    <property type="match status" value="1"/>
</dbReference>
<accession>A0AAD6ZJ17</accession>
<sequence>MTRPCVHCGKQQKMRGAANHEKHCLRLQAQKLQSQACSEELERHERPQIDDVKRVFHPHSELSEVHLSFEEYRASQVPPKRRHPTDEKPWAPFRTRLDFEVAEFSQDAMLNKNQIDTLISLIRRCAENIADFTLHNQSDLDKQWDLASKKCTEFERFEVTVPYKTSLQTFEMYARPLWNWAMDIVQDPHLADFFCWDAERCYIFDGVSWQRFYTEPWTAEAMWEIQSKLPKSIDNKLLPFILYADKAKLSSFGTQKGYPVVARLANVAISLRNGSDWGGGQIVGWLPVVEEDPLESSKPGYVNFKNAVWHEAFYKLLESIVMASKTGVMTKCGDDVFRCLFPMILILASDYEEACVMALIRGLRALYPCPICYVKKDEQSELSKHADLRTSKGSKDTVTQARKLNREDREELLKSHGLRNVDNVFWNVAYSDPHQALSFEHLHSYSSGLWGKHLFERIKKHTEQLSGRMAAEIDQQFSSFPRWRNLNHFESVMSIAFNDGSKHEDISKMIVLTAHNVLERPVDLLLLQLCRSYQELSLYVTMKRQTTDRIHDGEEELKNFGCLLKLYIKKASRIPGLDEKNWEFPKIHAHRHVFDDIRRKGAARNFGTKIDEALHGSARNTYLRQTNFKNVAPQILRSEHRTMVGKLIRDQINDLDGIRQREWEVPNEEEAEDETPPDISEEIADNVALGSKLPPISFDRLEQSMKADTAFHRLRIRFSNFFTTFLHTYEGQLPDGKRVNFHSSDEVVPYLYLTIFYRSLDDWSDEKDLLRCNPTFHGHARYDGAIVLTPTGYIFVQLIYIFKVSANDKTYPFALVQPMDAPVGVISAKEKALKLFRVRARQASEFIPVRSIVRGAVLVPDSDPERKGDFFVMDVPEGDMFLRLRDIFRDRFNK</sequence>
<gene>
    <name evidence="1" type="ORF">DFH08DRAFT_926315</name>
</gene>
<organism evidence="1 2">
    <name type="scientific">Mycena albidolilacea</name>
    <dbReference type="NCBI Taxonomy" id="1033008"/>
    <lineage>
        <taxon>Eukaryota</taxon>
        <taxon>Fungi</taxon>
        <taxon>Dikarya</taxon>
        <taxon>Basidiomycota</taxon>
        <taxon>Agaricomycotina</taxon>
        <taxon>Agaricomycetes</taxon>
        <taxon>Agaricomycetidae</taxon>
        <taxon>Agaricales</taxon>
        <taxon>Marasmiineae</taxon>
        <taxon>Mycenaceae</taxon>
        <taxon>Mycena</taxon>
    </lineage>
</organism>
<keyword evidence="2" id="KW-1185">Reference proteome</keyword>
<comment type="caution">
    <text evidence="1">The sequence shown here is derived from an EMBL/GenBank/DDBJ whole genome shotgun (WGS) entry which is preliminary data.</text>
</comment>
<dbReference type="EMBL" id="JARIHO010000044">
    <property type="protein sequence ID" value="KAJ7325486.1"/>
    <property type="molecule type" value="Genomic_DNA"/>
</dbReference>
<evidence type="ECO:0000313" key="1">
    <source>
        <dbReference type="EMBL" id="KAJ7325486.1"/>
    </source>
</evidence>
<dbReference type="Proteomes" id="UP001218218">
    <property type="component" value="Unassembled WGS sequence"/>
</dbReference>
<protein>
    <submittedName>
        <fullName evidence="1">Uncharacterized protein</fullName>
    </submittedName>
</protein>
<reference evidence="1" key="1">
    <citation type="submission" date="2023-03" db="EMBL/GenBank/DDBJ databases">
        <title>Massive genome expansion in bonnet fungi (Mycena s.s.) driven by repeated elements and novel gene families across ecological guilds.</title>
        <authorList>
            <consortium name="Lawrence Berkeley National Laboratory"/>
            <person name="Harder C.B."/>
            <person name="Miyauchi S."/>
            <person name="Viragh M."/>
            <person name="Kuo A."/>
            <person name="Thoen E."/>
            <person name="Andreopoulos B."/>
            <person name="Lu D."/>
            <person name="Skrede I."/>
            <person name="Drula E."/>
            <person name="Henrissat B."/>
            <person name="Morin E."/>
            <person name="Kohler A."/>
            <person name="Barry K."/>
            <person name="LaButti K."/>
            <person name="Morin E."/>
            <person name="Salamov A."/>
            <person name="Lipzen A."/>
            <person name="Mereny Z."/>
            <person name="Hegedus B."/>
            <person name="Baldrian P."/>
            <person name="Stursova M."/>
            <person name="Weitz H."/>
            <person name="Taylor A."/>
            <person name="Grigoriev I.V."/>
            <person name="Nagy L.G."/>
            <person name="Martin F."/>
            <person name="Kauserud H."/>
        </authorList>
    </citation>
    <scope>NUCLEOTIDE SEQUENCE</scope>
    <source>
        <strain evidence="1">CBHHK002</strain>
    </source>
</reference>